<dbReference type="Pfam" id="PF00041">
    <property type="entry name" value="fn3"/>
    <property type="match status" value="1"/>
</dbReference>
<dbReference type="Gene3D" id="2.60.40.10">
    <property type="entry name" value="Immunoglobulins"/>
    <property type="match status" value="4"/>
</dbReference>
<dbReference type="PANTHER" id="PTHR10357">
    <property type="entry name" value="ALPHA-AMYLASE FAMILY MEMBER"/>
    <property type="match status" value="1"/>
</dbReference>
<dbReference type="InterPro" id="IPR005085">
    <property type="entry name" value="CBM25"/>
</dbReference>
<sequence>MIFFKKISYLFLIFLTIFSGLTFQGSNEQHQVKAETINLEESDFSWDNATVYFAMTDRFADGKPANNNSYGRPQTDANGSNIGTFHGGDLKGLTNKLDEGYFTDLGINAIWITAPYEQIHGWVGGGNSGDFAHYSYHGYYALDYTMVDQNMGTVDEMREFVNKAHERGIRVIMDVVMNHAGYNTIKDMHEYNFGNPGVPETWTPGSGQSWHDVHNYINYDDANAWKSWWGDWVKAGIGGYTQCGNDDKNMCLSGLPDFRTDVTQDLGLPNLLKNKWNKEQNGSYDSWIVPAAKDLRKNLGVAPADYITKWLSSWVEEFGIDGFRVDTAKHVEIHRWKQLKEEANDALWKWRANNPDAPGAQWDDDFWMTGEVWGHGVGKSEYFYNGFDSIINFTFQGEGANGPAYNLASMEDTFSHYASKINTDPDFNVLSYLSQHDTSLYPRDRLIDGGTYLMLLPGGIQIFYGDETARPFGPTGSDPNQGTRSSMNWDSINEQVLTHWQKMGQFRNRHQAIGAGEHKQIGNSPYTFSRTLSSNELDDRVVVAVGASGKTTIDVSSVFNDGDKLKDFYTGNTATVQNGKVTFTPHKNGVLLIEREGEALPSISVTPNSSEFDTEELEIYFSLKNTAEGYYTVDGSDPSENGTAFVDGEKLSIGKSLEIGETLVLKLYAENDSGSVAKEYTYKKIAPLPKVSANPPGGTFYDDTVDVTLDYQNVEEAFYKINEGEPVAYTKGKTISLGADTAVGDEIILTLTAKNQYGEAEKTYTFTKIDGLTIYFKKPDNWSTPHLYYYDTEPKVDEPSWNNAPKMEHYKDDWYVYTVKGTESMNVIFKDANNQWPGPNQPGFIRSTSGWFDGEWHDSDPTAPVVPSAPKNLKATEVNASSVTLNWEASSANVSHYAVYRDAEKIGETSTTSYKDTGVSPQTEYEYYVIAINDIGKSKSSNIISVTTTEIRTNEVTIYYKGVENPYIHYQVGDGDWTHLPGKKMEQSSIPAYYVTTIPLGEADKINAAFNNGQGKWDNNNGKNYAFTNGTFTVDNGQLLEGEPPSTNKVTIYYYTGWNEPRIHYSPYDRHWSTLPGTQMSKSDYPGYFVITLDIGTADGLEAAFNNGNNSWDNNQGSNYHFKSGEYILKNGQVTRGHP</sequence>
<dbReference type="GO" id="GO:0005975">
    <property type="term" value="P:carbohydrate metabolic process"/>
    <property type="evidence" value="ECO:0007669"/>
    <property type="project" value="InterPro"/>
</dbReference>
<dbReference type="SMART" id="SM01066">
    <property type="entry name" value="CBM_25"/>
    <property type="match status" value="2"/>
</dbReference>
<dbReference type="Gene3D" id="2.60.40.1180">
    <property type="entry name" value="Golgi alpha-mannosidase II"/>
    <property type="match status" value="1"/>
</dbReference>
<dbReference type="PANTHER" id="PTHR10357:SF209">
    <property type="entry name" value="PERIPLASMIC ALPHA-AMYLASE"/>
    <property type="match status" value="1"/>
</dbReference>
<dbReference type="SUPFAM" id="SSF49265">
    <property type="entry name" value="Fibronectin type III"/>
    <property type="match status" value="1"/>
</dbReference>
<dbReference type="Gene3D" id="3.20.20.80">
    <property type="entry name" value="Glycosidases"/>
    <property type="match status" value="2"/>
</dbReference>
<dbReference type="Pfam" id="PF03423">
    <property type="entry name" value="CBM_25"/>
    <property type="match status" value="2"/>
</dbReference>
<dbReference type="GO" id="GO:2001070">
    <property type="term" value="F:starch binding"/>
    <property type="evidence" value="ECO:0007669"/>
    <property type="project" value="InterPro"/>
</dbReference>
<proteinExistence type="predicted"/>
<dbReference type="SMART" id="SM00642">
    <property type="entry name" value="Aamy"/>
    <property type="match status" value="1"/>
</dbReference>
<dbReference type="InterPro" id="IPR036116">
    <property type="entry name" value="FN3_sf"/>
</dbReference>
<dbReference type="CDD" id="cd00063">
    <property type="entry name" value="FN3"/>
    <property type="match status" value="1"/>
</dbReference>
<dbReference type="EMBL" id="NPBQ01000081">
    <property type="protein sequence ID" value="PAD82781.1"/>
    <property type="molecule type" value="Genomic_DNA"/>
</dbReference>
<dbReference type="Proteomes" id="UP000216961">
    <property type="component" value="Unassembled WGS sequence"/>
</dbReference>
<dbReference type="InterPro" id="IPR013780">
    <property type="entry name" value="Glyco_hydro_b"/>
</dbReference>
<comment type="caution">
    <text evidence="2">The sequence shown here is derived from an EMBL/GenBank/DDBJ whole genome shotgun (WGS) entry which is preliminary data.</text>
</comment>
<dbReference type="Pfam" id="PF16738">
    <property type="entry name" value="CBM26"/>
    <property type="match status" value="1"/>
</dbReference>
<dbReference type="SMART" id="SM00060">
    <property type="entry name" value="FN3"/>
    <property type="match status" value="1"/>
</dbReference>
<dbReference type="PROSITE" id="PS50853">
    <property type="entry name" value="FN3"/>
    <property type="match status" value="1"/>
</dbReference>
<name>A0AA91TSA0_NIACI</name>
<protein>
    <submittedName>
        <fullName evidence="2">Alpha-amlyase</fullName>
    </submittedName>
</protein>
<dbReference type="InterPro" id="IPR006047">
    <property type="entry name" value="GH13_cat_dom"/>
</dbReference>
<accession>A0AA91TSA0</accession>
<feature type="domain" description="Fibronectin type-III" evidence="1">
    <location>
        <begin position="869"/>
        <end position="951"/>
    </location>
</feature>
<dbReference type="SUPFAM" id="SSF51445">
    <property type="entry name" value="(Trans)glycosidases"/>
    <property type="match status" value="1"/>
</dbReference>
<evidence type="ECO:0000313" key="3">
    <source>
        <dbReference type="Proteomes" id="UP000216961"/>
    </source>
</evidence>
<dbReference type="InterPro" id="IPR003961">
    <property type="entry name" value="FN3_dom"/>
</dbReference>
<dbReference type="InterPro" id="IPR013783">
    <property type="entry name" value="Ig-like_fold"/>
</dbReference>
<evidence type="ECO:0000259" key="1">
    <source>
        <dbReference type="PROSITE" id="PS50853"/>
    </source>
</evidence>
<dbReference type="Pfam" id="PF00128">
    <property type="entry name" value="Alpha-amylase"/>
    <property type="match status" value="1"/>
</dbReference>
<evidence type="ECO:0000313" key="2">
    <source>
        <dbReference type="EMBL" id="PAD82781.1"/>
    </source>
</evidence>
<dbReference type="RefSeq" id="WP_095330814.1">
    <property type="nucleotide sequence ID" value="NZ_NPBQ01000081.1"/>
</dbReference>
<gene>
    <name evidence="2" type="ORF">CHH57_13265</name>
</gene>
<reference evidence="2 3" key="1">
    <citation type="submission" date="2017-07" db="EMBL/GenBank/DDBJ databases">
        <title>Isolation and whole genome analysis of endospore-forming bacteria from heroin.</title>
        <authorList>
            <person name="Kalinowski J."/>
            <person name="Ahrens B."/>
            <person name="Al-Dilaimi A."/>
            <person name="Winkler A."/>
            <person name="Wibberg D."/>
            <person name="Schleenbecker U."/>
            <person name="Ruckert C."/>
            <person name="Wolfel R."/>
            <person name="Grass G."/>
        </authorList>
    </citation>
    <scope>NUCLEOTIDE SEQUENCE [LARGE SCALE GENOMIC DNA]</scope>
    <source>
        <strain evidence="2 3">7521-2</strain>
    </source>
</reference>
<organism evidence="2 3">
    <name type="scientific">Niallia circulans</name>
    <name type="common">Bacillus circulans</name>
    <dbReference type="NCBI Taxonomy" id="1397"/>
    <lineage>
        <taxon>Bacteria</taxon>
        <taxon>Bacillati</taxon>
        <taxon>Bacillota</taxon>
        <taxon>Bacilli</taxon>
        <taxon>Bacillales</taxon>
        <taxon>Bacillaceae</taxon>
        <taxon>Niallia</taxon>
    </lineage>
</organism>
<dbReference type="InterPro" id="IPR031965">
    <property type="entry name" value="CBM26"/>
</dbReference>
<dbReference type="AlphaFoldDB" id="A0AA91TSA0"/>
<dbReference type="InterPro" id="IPR017853">
    <property type="entry name" value="GH"/>
</dbReference>